<proteinExistence type="predicted"/>
<organism evidence="2">
    <name type="scientific">bioreactor metagenome</name>
    <dbReference type="NCBI Taxonomy" id="1076179"/>
    <lineage>
        <taxon>unclassified sequences</taxon>
        <taxon>metagenomes</taxon>
        <taxon>ecological metagenomes</taxon>
    </lineage>
</organism>
<feature type="compositionally biased region" description="Low complexity" evidence="1">
    <location>
        <begin position="86"/>
        <end position="98"/>
    </location>
</feature>
<evidence type="ECO:0000256" key="1">
    <source>
        <dbReference type="SAM" id="MobiDB-lite"/>
    </source>
</evidence>
<reference evidence="2" key="1">
    <citation type="submission" date="2019-08" db="EMBL/GenBank/DDBJ databases">
        <authorList>
            <person name="Kucharzyk K."/>
            <person name="Murdoch R.W."/>
            <person name="Higgins S."/>
            <person name="Loffler F."/>
        </authorList>
    </citation>
    <scope>NUCLEOTIDE SEQUENCE</scope>
</reference>
<name>A0A645DHA9_9ZZZZ</name>
<feature type="compositionally biased region" description="Basic and acidic residues" evidence="1">
    <location>
        <begin position="115"/>
        <end position="125"/>
    </location>
</feature>
<evidence type="ECO:0000313" key="2">
    <source>
        <dbReference type="EMBL" id="MPM88418.1"/>
    </source>
</evidence>
<feature type="region of interest" description="Disordered" evidence="1">
    <location>
        <begin position="32"/>
        <end position="170"/>
    </location>
</feature>
<feature type="compositionally biased region" description="Basic and acidic residues" evidence="1">
    <location>
        <begin position="36"/>
        <end position="54"/>
    </location>
</feature>
<dbReference type="AlphaFoldDB" id="A0A645DHA9"/>
<accession>A0A645DHA9</accession>
<comment type="caution">
    <text evidence="2">The sequence shown here is derived from an EMBL/GenBank/DDBJ whole genome shotgun (WGS) entry which is preliminary data.</text>
</comment>
<gene>
    <name evidence="2" type="ORF">SDC9_135522</name>
</gene>
<dbReference type="EMBL" id="VSSQ01036041">
    <property type="protein sequence ID" value="MPM88418.1"/>
    <property type="molecule type" value="Genomic_DNA"/>
</dbReference>
<protein>
    <submittedName>
        <fullName evidence="2">Uncharacterized protein</fullName>
    </submittedName>
</protein>
<feature type="compositionally biased region" description="Basic residues" evidence="1">
    <location>
        <begin position="73"/>
        <end position="85"/>
    </location>
</feature>
<sequence>MGHDVTGDGEVADLARARRLFVPAEATGEHVLIGPVEDRHRPRAAEGRHPHDPHGPAGDPGHRPVGAYVTAGRRGRGPGRARGPGRRPLLLQLRGRPAVRLLGDDGRADVLVAEPAEHRDPHHEQDDADDEAHRRTSRRGCTAGGSGTHGPILVVSGPRPKSAGRTECPR</sequence>